<dbReference type="GO" id="GO:0036064">
    <property type="term" value="C:ciliary basal body"/>
    <property type="evidence" value="ECO:0007669"/>
    <property type="project" value="TreeGrafter"/>
</dbReference>
<keyword evidence="1" id="KW-0853">WD repeat</keyword>
<dbReference type="SUPFAM" id="SSF50978">
    <property type="entry name" value="WD40 repeat-like"/>
    <property type="match status" value="1"/>
</dbReference>
<evidence type="ECO:0000256" key="2">
    <source>
        <dbReference type="SAM" id="MobiDB-lite"/>
    </source>
</evidence>
<reference evidence="3" key="1">
    <citation type="submission" date="2021-05" db="EMBL/GenBank/DDBJ databases">
        <title>A free-living protist that lacks canonical eukaryotic 1 DNA replication and segregation systems.</title>
        <authorList>
            <person name="Salas-Leiva D.E."/>
            <person name="Tromer E.C."/>
            <person name="Curtis B.A."/>
            <person name="Jerlstrom-Hultqvist J."/>
            <person name="Kolisko M."/>
            <person name="Yi Z."/>
            <person name="Salas-Leiva J.S."/>
            <person name="Gallot-Lavallee L."/>
            <person name="Kops G.J.P.L."/>
            <person name="Archibald J.M."/>
            <person name="Simpson A.G.B."/>
            <person name="Roger A.J."/>
        </authorList>
    </citation>
    <scope>NUCLEOTIDE SEQUENCE</scope>
    <source>
        <strain evidence="3">BICM</strain>
    </source>
</reference>
<feature type="repeat" description="WD" evidence="1">
    <location>
        <begin position="360"/>
        <end position="393"/>
    </location>
</feature>
<dbReference type="PROSITE" id="PS50082">
    <property type="entry name" value="WD_REPEATS_2"/>
    <property type="match status" value="1"/>
</dbReference>
<dbReference type="AlphaFoldDB" id="A0A8J6AUV6"/>
<dbReference type="EMBL" id="JAHDYR010000025">
    <property type="protein sequence ID" value="KAG9393080.1"/>
    <property type="molecule type" value="Genomic_DNA"/>
</dbReference>
<dbReference type="GO" id="GO:0044458">
    <property type="term" value="P:motile cilium assembly"/>
    <property type="evidence" value="ECO:0007669"/>
    <property type="project" value="TreeGrafter"/>
</dbReference>
<dbReference type="InterPro" id="IPR036322">
    <property type="entry name" value="WD40_repeat_dom_sf"/>
</dbReference>
<sequence>MDNSTKRHILKSDANRDAVTCGETTNTVRGYSTLFTGPLPFVQPVLTGVRQWGSSIFSSDPLDFNESILINDTVANLVRPGVTIIIELLELRTKTTPPLYPIAWAYIKIETLSDARAALKGEPLELQLHRPPGITEVGNPAPGLGTKVLLGAWGFMTAPAVPPIAPVIESHAPELISKQPERVDMAVTRMMNDVGGNHHFPRSSPIRGCYITVTLKGTTPPAPRVVYVRPILPTDQEQPEPIMTARARARRQSFSQEAVEVKEPKPKTSHERRVDLVGALGHALEKVVVDRSMTQCNCLPLDTRPFSIGYDARCGVWSPSGLFFALALAKQGSADQHVIRVFLVDSTDPEEVKLSPYAEFGTHVGLIHGLAFSADSTFIASAGADGRAQVWHLAGLHDPAPGRQLTVDRVHEFQSTVGLRASVDALPDFRYAVDFVPGMDKILVHGGSSGIIAVGRVTRARTGLIPLGSYQCASGVACLKVVPTDQPEIFAVFIGMLGDCMTILKMSMLETGIEFSIASRLTIVSDVLAFEFPTSPSVTVTDAGFHFMGAVIVRTRNDEIKMVDLEQRQVNRPAFNPVLKTNVIEGGHVASRMAVSGDALWAGSIRGRLFVFDLAQKTRLSPVRILDLSPSSRVSFVASHPTLPLMIVGAHTVEASITPQPTEEQKRVWNSWESDAPPMTVSVFNDLCLVKIGDMAAVDPNLASTAAAAFMEGRTRRRRRRHADRLESIGATPALSASIPVPPTMERTAPLGDTMRAEDPQPEDQKPEAPQPAVDLDASDEEPLDAGVKKSPALAPIGDLGVLSLRQLAPLGQTPARGGGMYLPGLSTPAPVMLGTIKEDKG</sequence>
<dbReference type="InterPro" id="IPR001680">
    <property type="entry name" value="WD40_rpt"/>
</dbReference>
<dbReference type="SMART" id="SM00320">
    <property type="entry name" value="WD40"/>
    <property type="match status" value="1"/>
</dbReference>
<feature type="compositionally biased region" description="Basic and acidic residues" evidence="2">
    <location>
        <begin position="755"/>
        <end position="767"/>
    </location>
</feature>
<name>A0A8J6AUV6_9EUKA</name>
<evidence type="ECO:0000256" key="1">
    <source>
        <dbReference type="PROSITE-ProRule" id="PRU00221"/>
    </source>
</evidence>
<organism evidence="3 4">
    <name type="scientific">Carpediemonas membranifera</name>
    <dbReference type="NCBI Taxonomy" id="201153"/>
    <lineage>
        <taxon>Eukaryota</taxon>
        <taxon>Metamonada</taxon>
        <taxon>Carpediemonas-like organisms</taxon>
        <taxon>Carpediemonas</taxon>
    </lineage>
</organism>
<keyword evidence="4" id="KW-1185">Reference proteome</keyword>
<dbReference type="InterPro" id="IPR015943">
    <property type="entry name" value="WD40/YVTN_repeat-like_dom_sf"/>
</dbReference>
<dbReference type="PANTHER" id="PTHR44499">
    <property type="entry name" value="JOUBERIN"/>
    <property type="match status" value="1"/>
</dbReference>
<dbReference type="PROSITE" id="PS50294">
    <property type="entry name" value="WD_REPEATS_REGION"/>
    <property type="match status" value="1"/>
</dbReference>
<comment type="caution">
    <text evidence="3">The sequence shown here is derived from an EMBL/GenBank/DDBJ whole genome shotgun (WGS) entry which is preliminary data.</text>
</comment>
<dbReference type="InterPro" id="IPR052803">
    <property type="entry name" value="Cilium-Associated_Jouberin"/>
</dbReference>
<proteinExistence type="predicted"/>
<dbReference type="Gene3D" id="2.130.10.10">
    <property type="entry name" value="YVTN repeat-like/Quinoprotein amine dehydrogenase"/>
    <property type="match status" value="1"/>
</dbReference>
<evidence type="ECO:0000313" key="3">
    <source>
        <dbReference type="EMBL" id="KAG9393080.1"/>
    </source>
</evidence>
<dbReference type="PANTHER" id="PTHR44499:SF1">
    <property type="entry name" value="JOUBERIN"/>
    <property type="match status" value="1"/>
</dbReference>
<feature type="region of interest" description="Disordered" evidence="2">
    <location>
        <begin position="712"/>
        <end position="793"/>
    </location>
</feature>
<accession>A0A8J6AUV6</accession>
<gene>
    <name evidence="3" type="ORF">J8273_3209</name>
</gene>
<dbReference type="Proteomes" id="UP000717585">
    <property type="component" value="Unassembled WGS sequence"/>
</dbReference>
<protein>
    <submittedName>
        <fullName evidence="3">WD domain G-beta repeat</fullName>
    </submittedName>
</protein>
<evidence type="ECO:0000313" key="4">
    <source>
        <dbReference type="Proteomes" id="UP000717585"/>
    </source>
</evidence>